<dbReference type="PANTHER" id="PTHR30346">
    <property type="entry name" value="TRANSCRIPTIONAL DUAL REGULATOR HCAR-RELATED"/>
    <property type="match status" value="1"/>
</dbReference>
<keyword evidence="2" id="KW-0805">Transcription regulation</keyword>
<dbReference type="Pfam" id="PF00126">
    <property type="entry name" value="HTH_1"/>
    <property type="match status" value="1"/>
</dbReference>
<dbReference type="GO" id="GO:0032993">
    <property type="term" value="C:protein-DNA complex"/>
    <property type="evidence" value="ECO:0007669"/>
    <property type="project" value="TreeGrafter"/>
</dbReference>
<evidence type="ECO:0000313" key="7">
    <source>
        <dbReference type="Proteomes" id="UP000657385"/>
    </source>
</evidence>
<dbReference type="EMBL" id="JADPRT010000001">
    <property type="protein sequence ID" value="MBF9066698.1"/>
    <property type="molecule type" value="Genomic_DNA"/>
</dbReference>
<evidence type="ECO:0000256" key="4">
    <source>
        <dbReference type="ARBA" id="ARBA00023163"/>
    </source>
</evidence>
<dbReference type="Gene3D" id="1.10.10.10">
    <property type="entry name" value="Winged helix-like DNA-binding domain superfamily/Winged helix DNA-binding domain"/>
    <property type="match status" value="1"/>
</dbReference>
<sequence>MDLRQLEVVVAVAEEGGFTAAARRLHVVQSAVSGTVRALEKDLGVRLFERTTHRVTLTAVGESFVPAARLALRAAEQARAVADEARGELRGVLTVGTMQGVWLGLDRALAALRAEHPGLVVRLRQAAVADIRAALRDGTVDVAVVAFDRQQRRGLEVRLLAREEMVLVASPAREFAEPDTVGYAEVAELPFVDFAPGWAIRGAVDRAFRAAAVERAAVFEVNDIGAATELVRHDLGVCVLPDSIAARIPGLALRRFPSRPPRWNVTVARPAGDPTPAVAALLRHLG</sequence>
<dbReference type="GO" id="GO:0003677">
    <property type="term" value="F:DNA binding"/>
    <property type="evidence" value="ECO:0007669"/>
    <property type="project" value="UniProtKB-KW"/>
</dbReference>
<dbReference type="GO" id="GO:0003700">
    <property type="term" value="F:DNA-binding transcription factor activity"/>
    <property type="evidence" value="ECO:0007669"/>
    <property type="project" value="InterPro"/>
</dbReference>
<keyword evidence="3" id="KW-0238">DNA-binding</keyword>
<gene>
    <name evidence="6" type="ORF">I2501_01430</name>
</gene>
<dbReference type="AlphaFoldDB" id="A0A931B2A8"/>
<dbReference type="PANTHER" id="PTHR30346:SF30">
    <property type="entry name" value="SMALL NEUTRAL PROTEASE REGULATORY PROTEIN"/>
    <property type="match status" value="1"/>
</dbReference>
<dbReference type="Pfam" id="PF03466">
    <property type="entry name" value="LysR_substrate"/>
    <property type="match status" value="1"/>
</dbReference>
<dbReference type="Proteomes" id="UP000657385">
    <property type="component" value="Unassembled WGS sequence"/>
</dbReference>
<comment type="similarity">
    <text evidence="1">Belongs to the LysR transcriptional regulatory family.</text>
</comment>
<organism evidence="6 7">
    <name type="scientific">Streptacidiphilus fuscans</name>
    <dbReference type="NCBI Taxonomy" id="2789292"/>
    <lineage>
        <taxon>Bacteria</taxon>
        <taxon>Bacillati</taxon>
        <taxon>Actinomycetota</taxon>
        <taxon>Actinomycetes</taxon>
        <taxon>Kitasatosporales</taxon>
        <taxon>Streptomycetaceae</taxon>
        <taxon>Streptacidiphilus</taxon>
    </lineage>
</organism>
<accession>A0A931B2A8</accession>
<evidence type="ECO:0000256" key="3">
    <source>
        <dbReference type="ARBA" id="ARBA00023125"/>
    </source>
</evidence>
<name>A0A931B2A8_9ACTN</name>
<protein>
    <submittedName>
        <fullName evidence="6">LysR family transcriptional regulator</fullName>
    </submittedName>
</protein>
<dbReference type="Gene3D" id="3.40.190.290">
    <property type="match status" value="1"/>
</dbReference>
<keyword evidence="7" id="KW-1185">Reference proteome</keyword>
<dbReference type="SUPFAM" id="SSF53850">
    <property type="entry name" value="Periplasmic binding protein-like II"/>
    <property type="match status" value="1"/>
</dbReference>
<evidence type="ECO:0000259" key="5">
    <source>
        <dbReference type="PROSITE" id="PS50931"/>
    </source>
</evidence>
<dbReference type="FunFam" id="1.10.10.10:FF:000001">
    <property type="entry name" value="LysR family transcriptional regulator"/>
    <property type="match status" value="1"/>
</dbReference>
<dbReference type="InterPro" id="IPR036390">
    <property type="entry name" value="WH_DNA-bd_sf"/>
</dbReference>
<dbReference type="PROSITE" id="PS50931">
    <property type="entry name" value="HTH_LYSR"/>
    <property type="match status" value="1"/>
</dbReference>
<dbReference type="SUPFAM" id="SSF46785">
    <property type="entry name" value="Winged helix' DNA-binding domain"/>
    <property type="match status" value="1"/>
</dbReference>
<dbReference type="InterPro" id="IPR005119">
    <property type="entry name" value="LysR_subst-bd"/>
</dbReference>
<evidence type="ECO:0000313" key="6">
    <source>
        <dbReference type="EMBL" id="MBF9066698.1"/>
    </source>
</evidence>
<dbReference type="PRINTS" id="PR00039">
    <property type="entry name" value="HTHLYSR"/>
</dbReference>
<feature type="domain" description="HTH lysR-type" evidence="5">
    <location>
        <begin position="1"/>
        <end position="58"/>
    </location>
</feature>
<comment type="caution">
    <text evidence="6">The sequence shown here is derived from an EMBL/GenBank/DDBJ whole genome shotgun (WGS) entry which is preliminary data.</text>
</comment>
<dbReference type="RefSeq" id="WP_196191888.1">
    <property type="nucleotide sequence ID" value="NZ_JADPRT010000001.1"/>
</dbReference>
<reference evidence="6" key="1">
    <citation type="submission" date="2020-11" db="EMBL/GenBank/DDBJ databases">
        <title>Isolation and identification of active actinomycetes.</title>
        <authorList>
            <person name="Yu B."/>
        </authorList>
    </citation>
    <scope>NUCLEOTIDE SEQUENCE</scope>
    <source>
        <strain evidence="6">NEAU-YB345</strain>
    </source>
</reference>
<evidence type="ECO:0000256" key="1">
    <source>
        <dbReference type="ARBA" id="ARBA00009437"/>
    </source>
</evidence>
<evidence type="ECO:0000256" key="2">
    <source>
        <dbReference type="ARBA" id="ARBA00023015"/>
    </source>
</evidence>
<dbReference type="InterPro" id="IPR036388">
    <property type="entry name" value="WH-like_DNA-bd_sf"/>
</dbReference>
<dbReference type="InterPro" id="IPR000847">
    <property type="entry name" value="LysR_HTH_N"/>
</dbReference>
<proteinExistence type="inferred from homology"/>
<keyword evidence="4" id="KW-0804">Transcription</keyword>